<evidence type="ECO:0000313" key="3">
    <source>
        <dbReference type="Proteomes" id="UP000680365"/>
    </source>
</evidence>
<keyword evidence="1" id="KW-0175">Coiled coil</keyword>
<dbReference type="EMBL" id="JAEDAM010000055">
    <property type="protein sequence ID" value="MBS8122213.1"/>
    <property type="molecule type" value="Genomic_DNA"/>
</dbReference>
<comment type="caution">
    <text evidence="2">The sequence shown here is derived from an EMBL/GenBank/DDBJ whole genome shotgun (WGS) entry which is preliminary data.</text>
</comment>
<dbReference type="RefSeq" id="WP_213349573.1">
    <property type="nucleotide sequence ID" value="NZ_JAEDAM010000055.1"/>
</dbReference>
<dbReference type="Proteomes" id="UP000680365">
    <property type="component" value="Unassembled WGS sequence"/>
</dbReference>
<keyword evidence="3" id="KW-1185">Reference proteome</keyword>
<evidence type="ECO:0000256" key="1">
    <source>
        <dbReference type="SAM" id="Coils"/>
    </source>
</evidence>
<gene>
    <name evidence="2" type="ORF">VAMP_171n97</name>
</gene>
<proteinExistence type="predicted"/>
<accession>A0ABS5QND7</accession>
<feature type="coiled-coil region" evidence="1">
    <location>
        <begin position="141"/>
        <end position="172"/>
    </location>
</feature>
<sequence length="526" mass="62557">MKKILFIFIVILFGTIGKSFANLVDVVEEKQNKLTSSVSNKYQNLQNLYENKINKLSEKEYYDILIELEQIDFSEIKKENLDRYFEIEDKIIKDFNSFKNRNRNLSRDLSFDLIDQDRFETLLESLNNDIDGNIKYYEDLINQYENNYSDKINNLKKKYENIVDENQDKIDTIFDNISKIENFIEKFNNLKKDINHINKVYMGSSSTIYDFIESFEQETTAGLQKSLNSEIDNYYDKYKNFQNFLGEDIEQKKDLLLKEYSKEIDEYFQGLIDGFYSKKDYNDITSFYEEVINNYYNDDEISYSSVIDLDLSGLNDYSNLIDKNLNSIDTKLDEFDNASDYQELRENLINRSEDFYESKKTQKIEDIKKYLEKELEFFMLKSSKNLSIYNNINQDIEELENLSTGEKINKIDNILNSIENNLDEFIDLNLKKDLKEQKNNLLVKQIDYEIISRGLLKYDIQYSNISELLENILNNMYQEYGDKEDFVIKIETAINNANVLLQQNDLGKGNKYLLFRIKQAMIKFLN</sequence>
<reference evidence="2 3" key="1">
    <citation type="journal article" date="2021" name="Nat. Commun.">
        <title>Reductive evolution and unique predatory mode in the CPR bacterium Vampirococcus lugosii.</title>
        <authorList>
            <person name="Moreira D."/>
            <person name="Zivanovic Y."/>
            <person name="Lopez-Archilla A.I."/>
            <person name="Iniesto M."/>
            <person name="Lopez-Garcia P."/>
        </authorList>
    </citation>
    <scope>NUCLEOTIDE SEQUENCE [LARGE SCALE GENOMIC DNA]</scope>
    <source>
        <strain evidence="2">Chiprana</strain>
    </source>
</reference>
<organism evidence="2 3">
    <name type="scientific">Candidatus Vampirococcus lugosii</name>
    <dbReference type="NCBI Taxonomy" id="2789015"/>
    <lineage>
        <taxon>Bacteria</taxon>
        <taxon>Candidatus Absconditibacteriota</taxon>
        <taxon>Vampirococcus</taxon>
    </lineage>
</organism>
<evidence type="ECO:0000313" key="2">
    <source>
        <dbReference type="EMBL" id="MBS8122213.1"/>
    </source>
</evidence>
<protein>
    <submittedName>
        <fullName evidence="2">Uncharacterized protein</fullName>
    </submittedName>
</protein>
<name>A0ABS5QND7_9BACT</name>